<dbReference type="GO" id="GO:0006974">
    <property type="term" value="P:DNA damage response"/>
    <property type="evidence" value="ECO:0007669"/>
    <property type="project" value="UniProtKB-KW"/>
</dbReference>
<dbReference type="AlphaFoldDB" id="B6K016"/>
<dbReference type="PANTHER" id="PTHR15321:SF3">
    <property type="entry name" value="TP53-BINDING PROTEIN 1"/>
    <property type="match status" value="1"/>
</dbReference>
<dbReference type="PANTHER" id="PTHR15321">
    <property type="entry name" value="TUMOR SUPPRESSOR P53-BINDING PROTEIN 1"/>
    <property type="match status" value="1"/>
</dbReference>
<dbReference type="Pfam" id="PF00533">
    <property type="entry name" value="BRCT"/>
    <property type="match status" value="1"/>
</dbReference>
<dbReference type="HOGENOM" id="CLU_431583_0_0_1"/>
<reference evidence="6 8" key="1">
    <citation type="journal article" date="2011" name="Science">
        <title>Comparative functional genomics of the fission yeasts.</title>
        <authorList>
            <person name="Rhind N."/>
            <person name="Chen Z."/>
            <person name="Yassour M."/>
            <person name="Thompson D.A."/>
            <person name="Haas B.J."/>
            <person name="Habib N."/>
            <person name="Wapinski I."/>
            <person name="Roy S."/>
            <person name="Lin M.F."/>
            <person name="Heiman D.I."/>
            <person name="Young S.K."/>
            <person name="Furuya K."/>
            <person name="Guo Y."/>
            <person name="Pidoux A."/>
            <person name="Chen H.M."/>
            <person name="Robbertse B."/>
            <person name="Goldberg J.M."/>
            <person name="Aoki K."/>
            <person name="Bayne E.H."/>
            <person name="Berlin A.M."/>
            <person name="Desjardins C.A."/>
            <person name="Dobbs E."/>
            <person name="Dukaj L."/>
            <person name="Fan L."/>
            <person name="FitzGerald M.G."/>
            <person name="French C."/>
            <person name="Gujja S."/>
            <person name="Hansen K."/>
            <person name="Keifenheim D."/>
            <person name="Levin J.Z."/>
            <person name="Mosher R.A."/>
            <person name="Mueller C.A."/>
            <person name="Pfiffner J."/>
            <person name="Priest M."/>
            <person name="Russ C."/>
            <person name="Smialowska A."/>
            <person name="Swoboda P."/>
            <person name="Sykes S.M."/>
            <person name="Vaughn M."/>
            <person name="Vengrova S."/>
            <person name="Yoder R."/>
            <person name="Zeng Q."/>
            <person name="Allshire R."/>
            <person name="Baulcombe D."/>
            <person name="Birren B.W."/>
            <person name="Brown W."/>
            <person name="Ekwall K."/>
            <person name="Kellis M."/>
            <person name="Leatherwood J."/>
            <person name="Levin H."/>
            <person name="Margalit H."/>
            <person name="Martienssen R."/>
            <person name="Nieduszynski C.A."/>
            <person name="Spatafora J.W."/>
            <person name="Friedman N."/>
            <person name="Dalgaard J.Z."/>
            <person name="Baumann P."/>
            <person name="Niki H."/>
            <person name="Regev A."/>
            <person name="Nusbaum C."/>
        </authorList>
    </citation>
    <scope>NUCLEOTIDE SEQUENCE [LARGE SCALE GENOMIC DNA]</scope>
    <source>
        <strain evidence="8">yFS275 / FY16936</strain>
    </source>
</reference>
<evidence type="ECO:0000256" key="2">
    <source>
        <dbReference type="ARBA" id="ARBA00022763"/>
    </source>
</evidence>
<name>B6K016_SCHJY</name>
<dbReference type="JaponicusDB" id="SJAG_01205">
    <property type="gene designation" value="crb2"/>
</dbReference>
<feature type="domain" description="BRCT" evidence="5">
    <location>
        <begin position="388"/>
        <end position="500"/>
    </location>
</feature>
<dbReference type="OrthoDB" id="129353at2759"/>
<dbReference type="Proteomes" id="UP000001744">
    <property type="component" value="Unassembled WGS sequence"/>
</dbReference>
<protein>
    <submittedName>
        <fullName evidence="6">DNA repair protein RAD9</fullName>
    </submittedName>
</protein>
<organism evidence="6 8">
    <name type="scientific">Schizosaccharomyces japonicus (strain yFS275 / FY16936)</name>
    <name type="common">Fission yeast</name>
    <dbReference type="NCBI Taxonomy" id="402676"/>
    <lineage>
        <taxon>Eukaryota</taxon>
        <taxon>Fungi</taxon>
        <taxon>Dikarya</taxon>
        <taxon>Ascomycota</taxon>
        <taxon>Taphrinomycotina</taxon>
        <taxon>Schizosaccharomycetes</taxon>
        <taxon>Schizosaccharomycetales</taxon>
        <taxon>Schizosaccharomycetaceae</taxon>
        <taxon>Schizosaccharomyces</taxon>
    </lineage>
</organism>
<keyword evidence="2" id="KW-0227">DNA damage</keyword>
<dbReference type="InterPro" id="IPR001357">
    <property type="entry name" value="BRCT_dom"/>
</dbReference>
<dbReference type="InterPro" id="IPR047252">
    <property type="entry name" value="TP53BP1-like"/>
</dbReference>
<dbReference type="VEuPathDB" id="FungiDB:SJAG_01205"/>
<dbReference type="EMBL" id="KE651168">
    <property type="protein sequence ID" value="EEB06166.1"/>
    <property type="molecule type" value="Genomic_DNA"/>
</dbReference>
<dbReference type="Gene3D" id="2.30.30.140">
    <property type="match status" value="1"/>
</dbReference>
<dbReference type="eggNOG" id="KOG3548">
    <property type="taxonomic scope" value="Eukaryota"/>
</dbReference>
<accession>B6K016</accession>
<gene>
    <name evidence="7" type="primary">crb2</name>
    <name evidence="6" type="ORF">SJAG_01205</name>
</gene>
<evidence type="ECO:0000256" key="3">
    <source>
        <dbReference type="ARBA" id="ARBA00023242"/>
    </source>
</evidence>
<evidence type="ECO:0000256" key="4">
    <source>
        <dbReference type="SAM" id="MobiDB-lite"/>
    </source>
</evidence>
<proteinExistence type="predicted"/>
<evidence type="ECO:0000313" key="7">
    <source>
        <dbReference type="JaponicusDB" id="SJAG_01205"/>
    </source>
</evidence>
<dbReference type="CDD" id="cd17745">
    <property type="entry name" value="BRCT_p53bp1_rpt1"/>
    <property type="match status" value="1"/>
</dbReference>
<dbReference type="InterPro" id="IPR036420">
    <property type="entry name" value="BRCT_dom_sf"/>
</dbReference>
<evidence type="ECO:0000259" key="5">
    <source>
        <dbReference type="PROSITE" id="PS50172"/>
    </source>
</evidence>
<feature type="region of interest" description="Disordered" evidence="4">
    <location>
        <begin position="38"/>
        <end position="98"/>
    </location>
</feature>
<sequence length="634" mass="71601">MGDGSGGLTQLFEQNSQDDFNAINDVIASKDLADAPFPIDVLQEEGDNDEPLDFPSQASSLQDVDDESIPERTEISSENPSRRKIHSSYTNSFPSPLDEEIQVPDTIAKNRTQNKLFHQPSSEGLPTTSQIIEATPTRVSSLHSLSQNFRRKADDNANTHTTPISKKTRESTSDFSVSVSLNSLKKNLSFNNSVTEDRYEKDNTPSVRKSTIFDEDLRVFAFFKGHPSYYYPATLVTELDNSANANKVYTVRFDDSTTGTVKMNQMRLLEFKEGDTVRVAGRGNANYKVLKVSRQIPKEQQNEYVSLDNKGNNLITVYRLKKEELTVSVGLIYLPPSHIKQFEDRTVAEYVSSKESKATELDPAFINTTPLRFPQLRASTSLCIQKYENGGFFNDCLFVLTGSNSSYNRLEMKNLIKQFGGTVLDDGLRTLFVINENWSKRPLLKTVSRTWMKAYVVSDTYSRKVKYLEGLALNVPCVHFMFIFDSIRLATLLDHSPYMLAAGFSRRLNCCLSQNVTNFVEGESLYQRIKDRRLPLQDVKILFSDNVLSKTSSQQKRAKKSDDLITYMFHAFCLGATVSHVSLSDADDHNWDVIISDLKMASSEPGEQIHESSWITECVISGSFVHNYDWKLGP</sequence>
<feature type="compositionally biased region" description="Acidic residues" evidence="4">
    <location>
        <begin position="42"/>
        <end position="52"/>
    </location>
</feature>
<dbReference type="GeneID" id="7048355"/>
<dbReference type="InterPro" id="IPR047249">
    <property type="entry name" value="BRCT_p53bp1-like_rpt1"/>
</dbReference>
<dbReference type="STRING" id="402676.B6K016"/>
<dbReference type="Pfam" id="PF18115">
    <property type="entry name" value="Tudor_3"/>
    <property type="match status" value="1"/>
</dbReference>
<dbReference type="PROSITE" id="PS50172">
    <property type="entry name" value="BRCT"/>
    <property type="match status" value="1"/>
</dbReference>
<dbReference type="SMART" id="SM00292">
    <property type="entry name" value="BRCT"/>
    <property type="match status" value="1"/>
</dbReference>
<keyword evidence="3" id="KW-0539">Nucleus</keyword>
<dbReference type="SUPFAM" id="SSF52113">
    <property type="entry name" value="BRCT domain"/>
    <property type="match status" value="1"/>
</dbReference>
<dbReference type="RefSeq" id="XP_002172459.1">
    <property type="nucleotide sequence ID" value="XM_002172423.2"/>
</dbReference>
<dbReference type="Gene3D" id="3.40.50.10190">
    <property type="entry name" value="BRCT domain"/>
    <property type="match status" value="1"/>
</dbReference>
<dbReference type="GO" id="GO:0005634">
    <property type="term" value="C:nucleus"/>
    <property type="evidence" value="ECO:0007669"/>
    <property type="project" value="UniProtKB-SubCell"/>
</dbReference>
<evidence type="ECO:0000313" key="8">
    <source>
        <dbReference type="Proteomes" id="UP000001744"/>
    </source>
</evidence>
<evidence type="ECO:0000313" key="6">
    <source>
        <dbReference type="EMBL" id="EEB06166.1"/>
    </source>
</evidence>
<dbReference type="InterPro" id="IPR041297">
    <property type="entry name" value="Crb2_Tudor"/>
</dbReference>
<keyword evidence="8" id="KW-1185">Reference proteome</keyword>
<evidence type="ECO:0000256" key="1">
    <source>
        <dbReference type="ARBA" id="ARBA00004123"/>
    </source>
</evidence>
<comment type="subcellular location">
    <subcellularLocation>
        <location evidence="1">Nucleus</location>
    </subcellularLocation>
</comment>